<name>A0A6P7H296_DIAVI</name>
<dbReference type="OrthoDB" id="6426693at2759"/>
<proteinExistence type="predicted"/>
<evidence type="ECO:0000256" key="1">
    <source>
        <dbReference type="PROSITE-ProRule" id="PRU00325"/>
    </source>
</evidence>
<dbReference type="InterPro" id="IPR018289">
    <property type="entry name" value="MULE_transposase_dom"/>
</dbReference>
<sequence>MKDIGNIKTSFNISLKDGQRHKNDMASVDLYVSECEHLGEHNPILFYKKQGEYMDRFEQNDVCLIIMNSVQKELFKKFVGNIVCVDGTHGLNSYDFEMTTILVLDEFREGFPVAFLFSNRKDQHVYEVFFKHVKNAVGMEQVNINTFMTDITNVYYTAWVSVMGSVSLHLYCSWHIDRAWQQNLGKVKSTEEKNWVYKTLKYIQTLPNEIDFETQYFSFLTKLSSKDSTQQMYNYLKTYYWDNRKQWAYCYRKNRGINTNMFLESMHKVIKYEYLDGKKVKRLDKTLHALQKFITDKTVSRLIKLTKGHTSKQLTEIKKRHKIAECREFEVSRDGNCYIFHKVKDEPRYLVQRKNNENECCELKCSSCNICWHAFECTCPDYQIKNMICKHIHFVCFKKLGHSLPISSFLSKEEPREEQSEELSMLVKNINSSSSTLSSITPDNSLDIEKKKTLIKNAAMDIISNINNFCYTSEDYDFMLKNLNVVKSLATASKASSGLEQNTFTSVSSEPANKKLDKQLTFHSTKKKRKTNTRIAKPDSKEKQLIKKSLSHSRYHDHQYAV</sequence>
<evidence type="ECO:0000259" key="3">
    <source>
        <dbReference type="PROSITE" id="PS50966"/>
    </source>
</evidence>
<feature type="domain" description="SWIM-type" evidence="3">
    <location>
        <begin position="349"/>
        <end position="400"/>
    </location>
</feature>
<keyword evidence="1" id="KW-0479">Metal-binding</keyword>
<dbReference type="RefSeq" id="XP_028150200.1">
    <property type="nucleotide sequence ID" value="XM_028294399.1"/>
</dbReference>
<dbReference type="Pfam" id="PF10551">
    <property type="entry name" value="MULE"/>
    <property type="match status" value="1"/>
</dbReference>
<dbReference type="GO" id="GO:0008270">
    <property type="term" value="F:zinc ion binding"/>
    <property type="evidence" value="ECO:0007669"/>
    <property type="project" value="UniProtKB-KW"/>
</dbReference>
<feature type="compositionally biased region" description="Basic and acidic residues" evidence="2">
    <location>
        <begin position="536"/>
        <end position="545"/>
    </location>
</feature>
<evidence type="ECO:0000313" key="4">
    <source>
        <dbReference type="RefSeq" id="XP_028150200.1"/>
    </source>
</evidence>
<dbReference type="PANTHER" id="PTHR33977">
    <property type="entry name" value="ZINC ION BINDING PROTEIN"/>
    <property type="match status" value="1"/>
</dbReference>
<dbReference type="AlphaFoldDB" id="A0A6P7H296"/>
<evidence type="ECO:0000256" key="2">
    <source>
        <dbReference type="SAM" id="MobiDB-lite"/>
    </source>
</evidence>
<keyword evidence="1" id="KW-0863">Zinc-finger</keyword>
<gene>
    <name evidence="4" type="primary">LOC114343556</name>
</gene>
<reference evidence="4" key="1">
    <citation type="submission" date="2025-08" db="UniProtKB">
        <authorList>
            <consortium name="RefSeq"/>
        </authorList>
    </citation>
    <scope>IDENTIFICATION</scope>
    <source>
        <tissue evidence="4">Whole insect</tissue>
    </source>
</reference>
<dbReference type="InParanoid" id="A0A6P7H296"/>
<dbReference type="PANTHER" id="PTHR33977:SF1">
    <property type="entry name" value="ZINC ION BINDING PROTEIN"/>
    <property type="match status" value="1"/>
</dbReference>
<dbReference type="InterPro" id="IPR007527">
    <property type="entry name" value="Znf_SWIM"/>
</dbReference>
<keyword evidence="1" id="KW-0862">Zinc</keyword>
<protein>
    <submittedName>
        <fullName evidence="4">Uncharacterized protein LOC114343556</fullName>
    </submittedName>
</protein>
<feature type="region of interest" description="Disordered" evidence="2">
    <location>
        <begin position="522"/>
        <end position="562"/>
    </location>
</feature>
<organism evidence="4">
    <name type="scientific">Diabrotica virgifera virgifera</name>
    <name type="common">western corn rootworm</name>
    <dbReference type="NCBI Taxonomy" id="50390"/>
    <lineage>
        <taxon>Eukaryota</taxon>
        <taxon>Metazoa</taxon>
        <taxon>Ecdysozoa</taxon>
        <taxon>Arthropoda</taxon>
        <taxon>Hexapoda</taxon>
        <taxon>Insecta</taxon>
        <taxon>Pterygota</taxon>
        <taxon>Neoptera</taxon>
        <taxon>Endopterygota</taxon>
        <taxon>Coleoptera</taxon>
        <taxon>Polyphaga</taxon>
        <taxon>Cucujiformia</taxon>
        <taxon>Chrysomeloidea</taxon>
        <taxon>Chrysomelidae</taxon>
        <taxon>Galerucinae</taxon>
        <taxon>Diabroticina</taxon>
        <taxon>Diabroticites</taxon>
        <taxon>Diabrotica</taxon>
    </lineage>
</organism>
<accession>A0A6P7H296</accession>
<dbReference type="PROSITE" id="PS50966">
    <property type="entry name" value="ZF_SWIM"/>
    <property type="match status" value="1"/>
</dbReference>